<feature type="region of interest" description="Disordered" evidence="1">
    <location>
        <begin position="132"/>
        <end position="170"/>
    </location>
</feature>
<feature type="compositionally biased region" description="Basic and acidic residues" evidence="1">
    <location>
        <begin position="144"/>
        <end position="156"/>
    </location>
</feature>
<dbReference type="InterPro" id="IPR011990">
    <property type="entry name" value="TPR-like_helical_dom_sf"/>
</dbReference>
<dbReference type="Gene3D" id="1.25.40.10">
    <property type="entry name" value="Tetratricopeptide repeat domain"/>
    <property type="match status" value="1"/>
</dbReference>
<evidence type="ECO:0000259" key="2">
    <source>
        <dbReference type="Pfam" id="PF03704"/>
    </source>
</evidence>
<dbReference type="Proteomes" id="UP001190700">
    <property type="component" value="Unassembled WGS sequence"/>
</dbReference>
<keyword evidence="4" id="KW-1185">Reference proteome</keyword>
<dbReference type="GO" id="GO:0004526">
    <property type="term" value="F:ribonuclease P activity"/>
    <property type="evidence" value="ECO:0007669"/>
    <property type="project" value="TreeGrafter"/>
</dbReference>
<dbReference type="InterPro" id="IPR005158">
    <property type="entry name" value="BTAD"/>
</dbReference>
<protein>
    <recommendedName>
        <fullName evidence="2">Bacterial transcriptional activator domain-containing protein</fullName>
    </recommendedName>
</protein>
<dbReference type="GO" id="GO:0001682">
    <property type="term" value="P:tRNA 5'-leader removal"/>
    <property type="evidence" value="ECO:0007669"/>
    <property type="project" value="TreeGrafter"/>
</dbReference>
<dbReference type="EMBL" id="LGRX02001865">
    <property type="protein sequence ID" value="KAK3285355.1"/>
    <property type="molecule type" value="Genomic_DNA"/>
</dbReference>
<evidence type="ECO:0000256" key="1">
    <source>
        <dbReference type="SAM" id="MobiDB-lite"/>
    </source>
</evidence>
<accession>A0AAE0GVS8</accession>
<feature type="non-terminal residue" evidence="3">
    <location>
        <position position="520"/>
    </location>
</feature>
<comment type="caution">
    <text evidence="3">The sequence shown here is derived from an EMBL/GenBank/DDBJ whole genome shotgun (WGS) entry which is preliminary data.</text>
</comment>
<name>A0AAE0GVS8_9CHLO</name>
<proteinExistence type="predicted"/>
<reference evidence="3 4" key="1">
    <citation type="journal article" date="2015" name="Genome Biol. Evol.">
        <title>Comparative Genomics of a Bacterivorous Green Alga Reveals Evolutionary Causalities and Consequences of Phago-Mixotrophic Mode of Nutrition.</title>
        <authorList>
            <person name="Burns J.A."/>
            <person name="Paasch A."/>
            <person name="Narechania A."/>
            <person name="Kim E."/>
        </authorList>
    </citation>
    <scope>NUCLEOTIDE SEQUENCE [LARGE SCALE GENOMIC DNA]</scope>
    <source>
        <strain evidence="3 4">PLY_AMNH</strain>
    </source>
</reference>
<evidence type="ECO:0000313" key="3">
    <source>
        <dbReference type="EMBL" id="KAK3285355.1"/>
    </source>
</evidence>
<dbReference type="Pfam" id="PF03704">
    <property type="entry name" value="BTAD"/>
    <property type="match status" value="1"/>
</dbReference>
<dbReference type="AlphaFoldDB" id="A0AAE0GVS8"/>
<feature type="domain" description="Bacterial transcriptional activator" evidence="2">
    <location>
        <begin position="199"/>
        <end position="314"/>
    </location>
</feature>
<dbReference type="PANTHER" id="PTHR13547">
    <property type="match status" value="1"/>
</dbReference>
<evidence type="ECO:0000313" key="4">
    <source>
        <dbReference type="Proteomes" id="UP001190700"/>
    </source>
</evidence>
<dbReference type="Gene3D" id="3.40.50.11980">
    <property type="match status" value="1"/>
</dbReference>
<gene>
    <name evidence="3" type="ORF">CYMTET_7026</name>
</gene>
<sequence>MLSAASVRSKFFCESSRRYGVRDFAKMYELRCVTNAHFTKLIPAAEPFPAAEPSSFSGRLLHTHTLNSSISNTSAQTTACKLLSASVARPVEIQSGRQAQQVSFVWLGRARHFKSGIVDNTAEQVASSKLCTDAENSHVPRTPHQSEMDRSKTVAKDRRKSGRSRPDGATYTEAQFRGWEQIFTNAITNMNAIDGRTSRSKTKLAKEFVRHTEVARECEIAVDAWREAAVHGCVLSEKRHTFLLHMLTEACNSSTEIAEATRFCNLALEVVETLHPGESLEDLPERPAYGVISCLCKANRTETALKMLHALRDRGQLKGRTFSPVLASLTAQAKHTEFRAAWEIMLQAELSPPEEHLVSAVTISAGDKDALRYYLRTWQETSWPSRVSQVAAACMMEALGPTRARTTTMHKTCSGLCPLTGTQLKLVNVNSEERREMRAALLTLALEKQGGLYKGRRTDRSGGAHAQTELFRMKQNLEAQFAGRPPVRFIVDGANVAYWEQNKVGGDFSFQQIHSLLEHL</sequence>
<organism evidence="3 4">
    <name type="scientific">Cymbomonas tetramitiformis</name>
    <dbReference type="NCBI Taxonomy" id="36881"/>
    <lineage>
        <taxon>Eukaryota</taxon>
        <taxon>Viridiplantae</taxon>
        <taxon>Chlorophyta</taxon>
        <taxon>Pyramimonadophyceae</taxon>
        <taxon>Pyramimonadales</taxon>
        <taxon>Pyramimonadaceae</taxon>
        <taxon>Cymbomonas</taxon>
    </lineage>
</organism>
<dbReference type="PANTHER" id="PTHR13547:SF1">
    <property type="entry name" value="MITOCHONDRIAL RIBONUCLEASE P CATALYTIC SUBUNIT"/>
    <property type="match status" value="1"/>
</dbReference>